<feature type="region of interest" description="Disordered" evidence="6">
    <location>
        <begin position="86"/>
        <end position="108"/>
    </location>
</feature>
<feature type="region of interest" description="Disordered" evidence="6">
    <location>
        <begin position="1"/>
        <end position="41"/>
    </location>
</feature>
<dbReference type="AlphaFoldDB" id="A0A8H7ZNL8"/>
<evidence type="ECO:0000313" key="9">
    <source>
        <dbReference type="Proteomes" id="UP000673691"/>
    </source>
</evidence>
<dbReference type="Proteomes" id="UP000673691">
    <property type="component" value="Unassembled WGS sequence"/>
</dbReference>
<comment type="caution">
    <text evidence="8">The sequence shown here is derived from an EMBL/GenBank/DDBJ whole genome shotgun (WGS) entry which is preliminary data.</text>
</comment>
<feature type="compositionally biased region" description="Low complexity" evidence="6">
    <location>
        <begin position="86"/>
        <end position="97"/>
    </location>
</feature>
<dbReference type="PANTHER" id="PTHR21236">
    <property type="entry name" value="GOLGI MEMBRANE PROTEIN YIP1"/>
    <property type="match status" value="1"/>
</dbReference>
<dbReference type="GO" id="GO:0006888">
    <property type="term" value="P:endoplasmic reticulum to Golgi vesicle-mediated transport"/>
    <property type="evidence" value="ECO:0007669"/>
    <property type="project" value="InterPro"/>
</dbReference>
<feature type="compositionally biased region" description="Polar residues" evidence="6">
    <location>
        <begin position="27"/>
        <end position="37"/>
    </location>
</feature>
<evidence type="ECO:0000256" key="4">
    <source>
        <dbReference type="ARBA" id="ARBA00022989"/>
    </source>
</evidence>
<evidence type="ECO:0000313" key="8">
    <source>
        <dbReference type="EMBL" id="KAG5456390.1"/>
    </source>
</evidence>
<keyword evidence="9" id="KW-1185">Reference proteome</keyword>
<evidence type="ECO:0000256" key="1">
    <source>
        <dbReference type="ARBA" id="ARBA00004141"/>
    </source>
</evidence>
<evidence type="ECO:0000256" key="7">
    <source>
        <dbReference type="SAM" id="Phobius"/>
    </source>
</evidence>
<keyword evidence="5 7" id="KW-0472">Membrane</keyword>
<evidence type="ECO:0000256" key="6">
    <source>
        <dbReference type="SAM" id="MobiDB-lite"/>
    </source>
</evidence>
<evidence type="ECO:0000256" key="2">
    <source>
        <dbReference type="ARBA" id="ARBA00010596"/>
    </source>
</evidence>
<feature type="transmembrane region" description="Helical" evidence="7">
    <location>
        <begin position="219"/>
        <end position="237"/>
    </location>
</feature>
<proteinExistence type="inferred from homology"/>
<protein>
    <submittedName>
        <fullName evidence="8">Uncharacterized protein</fullName>
    </submittedName>
</protein>
<name>A0A8H7ZNL8_9FUNG</name>
<dbReference type="GO" id="GO:0048280">
    <property type="term" value="P:vesicle fusion with Golgi apparatus"/>
    <property type="evidence" value="ECO:0007669"/>
    <property type="project" value="TreeGrafter"/>
</dbReference>
<feature type="non-terminal residue" evidence="8">
    <location>
        <position position="1"/>
    </location>
</feature>
<dbReference type="InterPro" id="IPR045231">
    <property type="entry name" value="Yip1/4-like"/>
</dbReference>
<keyword evidence="4 7" id="KW-1133">Transmembrane helix</keyword>
<reference evidence="8 9" key="1">
    <citation type="journal article" name="Sci. Rep.">
        <title>Genome-scale phylogenetic analyses confirm Olpidium as the closest living zoosporic fungus to the non-flagellated, terrestrial fungi.</title>
        <authorList>
            <person name="Chang Y."/>
            <person name="Rochon D."/>
            <person name="Sekimoto S."/>
            <person name="Wang Y."/>
            <person name="Chovatia M."/>
            <person name="Sandor L."/>
            <person name="Salamov A."/>
            <person name="Grigoriev I.V."/>
            <person name="Stajich J.E."/>
            <person name="Spatafora J.W."/>
        </authorList>
    </citation>
    <scope>NUCLEOTIDE SEQUENCE [LARGE SCALE GENOMIC DNA]</scope>
    <source>
        <strain evidence="8">S191</strain>
    </source>
</reference>
<dbReference type="EMBL" id="JAEFCI010011821">
    <property type="protein sequence ID" value="KAG5456390.1"/>
    <property type="molecule type" value="Genomic_DNA"/>
</dbReference>
<dbReference type="GO" id="GO:0005802">
    <property type="term" value="C:trans-Golgi network"/>
    <property type="evidence" value="ECO:0007669"/>
    <property type="project" value="TreeGrafter"/>
</dbReference>
<dbReference type="GO" id="GO:0016020">
    <property type="term" value="C:membrane"/>
    <property type="evidence" value="ECO:0007669"/>
    <property type="project" value="UniProtKB-SubCell"/>
</dbReference>
<sequence>KKKKKKKNRPAPAGNSAERGEKRGKNKNTAAMSNTAGHNVLFDNQPYYGGGAGGAGAGPGPAGAPGVGGADDGGYGYDFSADPYAAGSSQAAPVAPSGPGGGGTDHLQFYQSTYADPNSYGAGSGGAAAGAGGGGYFAQNAAYSGFDGDTGFSAPGTGQRPTGILAALGTGGAYYGDPPLLEVHFGYIYGLAALGCLSMYVILNLMSESGIDGYRTVSVLGYCLLPMVVLSSLSTLLQL</sequence>
<dbReference type="PANTHER" id="PTHR21236:SF2">
    <property type="entry name" value="PROTEIN YIPF"/>
    <property type="match status" value="1"/>
</dbReference>
<organism evidence="8 9">
    <name type="scientific">Olpidium bornovanus</name>
    <dbReference type="NCBI Taxonomy" id="278681"/>
    <lineage>
        <taxon>Eukaryota</taxon>
        <taxon>Fungi</taxon>
        <taxon>Fungi incertae sedis</taxon>
        <taxon>Olpidiomycota</taxon>
        <taxon>Olpidiomycotina</taxon>
        <taxon>Olpidiomycetes</taxon>
        <taxon>Olpidiales</taxon>
        <taxon>Olpidiaceae</taxon>
        <taxon>Olpidium</taxon>
    </lineage>
</organism>
<feature type="transmembrane region" description="Helical" evidence="7">
    <location>
        <begin position="187"/>
        <end position="207"/>
    </location>
</feature>
<accession>A0A8H7ZNL8</accession>
<comment type="similarity">
    <text evidence="2">Belongs to the YIP1 family.</text>
</comment>
<feature type="non-terminal residue" evidence="8">
    <location>
        <position position="239"/>
    </location>
</feature>
<evidence type="ECO:0000256" key="3">
    <source>
        <dbReference type="ARBA" id="ARBA00022692"/>
    </source>
</evidence>
<gene>
    <name evidence="8" type="ORF">BJ554DRAFT_3882</name>
</gene>
<dbReference type="OrthoDB" id="440385at2759"/>
<comment type="subcellular location">
    <subcellularLocation>
        <location evidence="1">Membrane</location>
        <topology evidence="1">Multi-pass membrane protein</topology>
    </subcellularLocation>
</comment>
<evidence type="ECO:0000256" key="5">
    <source>
        <dbReference type="ARBA" id="ARBA00023136"/>
    </source>
</evidence>
<keyword evidence="3 7" id="KW-0812">Transmembrane</keyword>